<dbReference type="Gene3D" id="3.30.428.10">
    <property type="entry name" value="HIT-like"/>
    <property type="match status" value="1"/>
</dbReference>
<feature type="domain" description="HIT" evidence="4">
    <location>
        <begin position="4"/>
        <end position="112"/>
    </location>
</feature>
<dbReference type="STRING" id="1802730.A2591_02580"/>
<reference evidence="5 6" key="1">
    <citation type="journal article" date="2016" name="Nat. Commun.">
        <title>Thousands of microbial genomes shed light on interconnected biogeochemical processes in an aquifer system.</title>
        <authorList>
            <person name="Anantharaman K."/>
            <person name="Brown C.T."/>
            <person name="Hug L.A."/>
            <person name="Sharon I."/>
            <person name="Castelle C.J."/>
            <person name="Probst A.J."/>
            <person name="Thomas B.C."/>
            <person name="Singh A."/>
            <person name="Wilkins M.J."/>
            <person name="Karaoz U."/>
            <person name="Brodie E.L."/>
            <person name="Williams K.H."/>
            <person name="Hubbard S.S."/>
            <person name="Banfield J.F."/>
        </authorList>
    </citation>
    <scope>NUCLEOTIDE SEQUENCE [LARGE SCALE GENOMIC DNA]</scope>
</reference>
<dbReference type="GO" id="GO:0009117">
    <property type="term" value="P:nucleotide metabolic process"/>
    <property type="evidence" value="ECO:0007669"/>
    <property type="project" value="TreeGrafter"/>
</dbReference>
<protein>
    <recommendedName>
        <fullName evidence="4">HIT domain-containing protein</fullName>
    </recommendedName>
</protein>
<evidence type="ECO:0000256" key="3">
    <source>
        <dbReference type="PROSITE-ProRule" id="PRU00464"/>
    </source>
</evidence>
<evidence type="ECO:0000313" key="6">
    <source>
        <dbReference type="Proteomes" id="UP000178168"/>
    </source>
</evidence>
<dbReference type="Pfam" id="PF01230">
    <property type="entry name" value="HIT"/>
    <property type="match status" value="1"/>
</dbReference>
<dbReference type="SUPFAM" id="SSF54197">
    <property type="entry name" value="HIT-like"/>
    <property type="match status" value="1"/>
</dbReference>
<evidence type="ECO:0000256" key="1">
    <source>
        <dbReference type="PIRSR" id="PIRSR601310-1"/>
    </source>
</evidence>
<organism evidence="5 6">
    <name type="scientific">Candidatus Yonathbacteria bacterium RIFOXYD1_FULL_52_36</name>
    <dbReference type="NCBI Taxonomy" id="1802730"/>
    <lineage>
        <taxon>Bacteria</taxon>
        <taxon>Candidatus Yonathiibacteriota</taxon>
    </lineage>
</organism>
<evidence type="ECO:0000256" key="2">
    <source>
        <dbReference type="PIRSR" id="PIRSR601310-3"/>
    </source>
</evidence>
<feature type="active site" description="Tele-AMP-histidine intermediate" evidence="1">
    <location>
        <position position="99"/>
    </location>
</feature>
<dbReference type="AlphaFoldDB" id="A0A1G2SPP8"/>
<name>A0A1G2SPP8_9BACT</name>
<dbReference type="GO" id="GO:0003824">
    <property type="term" value="F:catalytic activity"/>
    <property type="evidence" value="ECO:0007669"/>
    <property type="project" value="InterPro"/>
</dbReference>
<evidence type="ECO:0000313" key="5">
    <source>
        <dbReference type="EMBL" id="OHA86361.1"/>
    </source>
</evidence>
<dbReference type="InterPro" id="IPR001310">
    <property type="entry name" value="Histidine_triad_HIT"/>
</dbReference>
<dbReference type="EMBL" id="MHUZ01000002">
    <property type="protein sequence ID" value="OHA86361.1"/>
    <property type="molecule type" value="Genomic_DNA"/>
</dbReference>
<sequence length="140" mass="16765">MNCPFCNIITDGTERIIRQTEYTFTVLSNPRLVPGHLLVVPKRHVEKLSELKKEERNELFDEAIKLEEKILKYFATGCDMSQHYRPFIKQGRLKVNHLHIHLRPRELEDEFYQKVLIHENEVFQDLSSEEFEKFSKMFAE</sequence>
<gene>
    <name evidence="5" type="ORF">A2591_02580</name>
</gene>
<accession>A0A1G2SPP8</accession>
<dbReference type="PANTHER" id="PTHR46648:SF1">
    <property type="entry name" value="ADENOSINE 5'-MONOPHOSPHORAMIDASE HNT1"/>
    <property type="match status" value="1"/>
</dbReference>
<comment type="caution">
    <text evidence="5">The sequence shown here is derived from an EMBL/GenBank/DDBJ whole genome shotgun (WGS) entry which is preliminary data.</text>
</comment>
<dbReference type="InterPro" id="IPR036265">
    <property type="entry name" value="HIT-like_sf"/>
</dbReference>
<proteinExistence type="predicted"/>
<dbReference type="Proteomes" id="UP000178168">
    <property type="component" value="Unassembled WGS sequence"/>
</dbReference>
<dbReference type="PANTHER" id="PTHR46648">
    <property type="entry name" value="HIT FAMILY PROTEIN 1"/>
    <property type="match status" value="1"/>
</dbReference>
<dbReference type="InterPro" id="IPR011146">
    <property type="entry name" value="HIT-like"/>
</dbReference>
<feature type="short sequence motif" description="Histidine triad motif" evidence="2 3">
    <location>
        <begin position="97"/>
        <end position="101"/>
    </location>
</feature>
<evidence type="ECO:0000259" key="4">
    <source>
        <dbReference type="PROSITE" id="PS51084"/>
    </source>
</evidence>
<dbReference type="PROSITE" id="PS51084">
    <property type="entry name" value="HIT_2"/>
    <property type="match status" value="1"/>
</dbReference>